<organism evidence="2 3">
    <name type="scientific">Paenibacillus lentus</name>
    <dbReference type="NCBI Taxonomy" id="1338368"/>
    <lineage>
        <taxon>Bacteria</taxon>
        <taxon>Bacillati</taxon>
        <taxon>Bacillota</taxon>
        <taxon>Bacilli</taxon>
        <taxon>Bacillales</taxon>
        <taxon>Paenibacillaceae</taxon>
        <taxon>Paenibacillus</taxon>
    </lineage>
</organism>
<dbReference type="KEGG" id="plen:EIM92_18820"/>
<dbReference type="RefSeq" id="WP_125084132.1">
    <property type="nucleotide sequence ID" value="NZ_CP034248.1"/>
</dbReference>
<dbReference type="Pfam" id="PF11139">
    <property type="entry name" value="SfLAP"/>
    <property type="match status" value="1"/>
</dbReference>
<evidence type="ECO:0000256" key="1">
    <source>
        <dbReference type="SAM" id="Phobius"/>
    </source>
</evidence>
<dbReference type="EMBL" id="CP034248">
    <property type="protein sequence ID" value="AZK47965.1"/>
    <property type="molecule type" value="Genomic_DNA"/>
</dbReference>
<gene>
    <name evidence="2" type="ORF">EIM92_18820</name>
</gene>
<protein>
    <recommendedName>
        <fullName evidence="4">GAP family protein</fullName>
    </recommendedName>
</protein>
<dbReference type="OrthoDB" id="2649540at2"/>
<accession>A0A3S8RYH5</accession>
<evidence type="ECO:0000313" key="3">
    <source>
        <dbReference type="Proteomes" id="UP000273145"/>
    </source>
</evidence>
<keyword evidence="1" id="KW-1133">Transmembrane helix</keyword>
<sequence>MSIELLLSIGGLALLDTLSPATIGVTVYLLLTETKHLASRLLIYLLTVAGFYFSVGVMLMLGMGVLLESVASLFQSRVVSWVIFIIGVGLFIASFYTPQKGERELPRPKSKSRFSMVALGFTTALVEVGTAFPYFAAIGLMTTADLIPYQWLPVMAGYNFIMVLPPLILYLLYLLFGRMMHRPLEQLQMRIAKSSGSALSWVLCIVGLILIYNSLDYL</sequence>
<keyword evidence="3" id="KW-1185">Reference proteome</keyword>
<feature type="transmembrane region" description="Helical" evidence="1">
    <location>
        <begin position="6"/>
        <end position="31"/>
    </location>
</feature>
<name>A0A3S8RYH5_9BACL</name>
<dbReference type="AlphaFoldDB" id="A0A3S8RYH5"/>
<feature type="transmembrane region" description="Helical" evidence="1">
    <location>
        <begin position="43"/>
        <end position="66"/>
    </location>
</feature>
<keyword evidence="1" id="KW-0472">Membrane</keyword>
<feature type="transmembrane region" description="Helical" evidence="1">
    <location>
        <begin position="156"/>
        <end position="176"/>
    </location>
</feature>
<evidence type="ECO:0008006" key="4">
    <source>
        <dbReference type="Google" id="ProtNLM"/>
    </source>
</evidence>
<feature type="transmembrane region" description="Helical" evidence="1">
    <location>
        <begin position="117"/>
        <end position="136"/>
    </location>
</feature>
<dbReference type="InterPro" id="IPR021315">
    <property type="entry name" value="Gap/Sap"/>
</dbReference>
<keyword evidence="1" id="KW-0812">Transmembrane</keyword>
<dbReference type="Proteomes" id="UP000273145">
    <property type="component" value="Chromosome"/>
</dbReference>
<proteinExistence type="predicted"/>
<feature type="transmembrane region" description="Helical" evidence="1">
    <location>
        <begin position="78"/>
        <end position="96"/>
    </location>
</feature>
<evidence type="ECO:0000313" key="2">
    <source>
        <dbReference type="EMBL" id="AZK47965.1"/>
    </source>
</evidence>
<feature type="transmembrane region" description="Helical" evidence="1">
    <location>
        <begin position="197"/>
        <end position="215"/>
    </location>
</feature>
<reference evidence="2 3" key="1">
    <citation type="submission" date="2018-11" db="EMBL/GenBank/DDBJ databases">
        <title>Genome sequencing of Paenibacillus lentus DSM25539(T).</title>
        <authorList>
            <person name="Kook J.-K."/>
            <person name="Park S.-N."/>
            <person name="Lim Y.K."/>
        </authorList>
    </citation>
    <scope>NUCLEOTIDE SEQUENCE [LARGE SCALE GENOMIC DNA]</scope>
    <source>
        <strain evidence="2 3">DSM 25539</strain>
    </source>
</reference>